<accession>A0A327YMT7</accession>
<sequence>MKQLLIILTALMFLKPILPVLEYAVNYDYIVTNLCENKSKPELKCNGKCHLAKQLAKASESSSENSSEKKISFEQTEIVFFQEIQPIEIRQIYFLNKTSIGNNYSNLYFHLNDCAFFHPPTFIS</sequence>
<dbReference type="AlphaFoldDB" id="A0A327YMT7"/>
<dbReference type="OrthoDB" id="980645at2"/>
<protein>
    <submittedName>
        <fullName evidence="1">Uncharacterized protein</fullName>
    </submittedName>
</protein>
<dbReference type="RefSeq" id="WP_111567264.1">
    <property type="nucleotide sequence ID" value="NZ_QLMI01000005.1"/>
</dbReference>
<gene>
    <name evidence="1" type="ORF">B0I03_105267</name>
</gene>
<proteinExistence type="predicted"/>
<name>A0A327YMT7_9FLAO</name>
<organism evidence="1 2">
    <name type="scientific">Flavobacterium aquaticum</name>
    <dbReference type="NCBI Taxonomy" id="1236486"/>
    <lineage>
        <taxon>Bacteria</taxon>
        <taxon>Pseudomonadati</taxon>
        <taxon>Bacteroidota</taxon>
        <taxon>Flavobacteriia</taxon>
        <taxon>Flavobacteriales</taxon>
        <taxon>Flavobacteriaceae</taxon>
        <taxon>Flavobacterium</taxon>
    </lineage>
</organism>
<evidence type="ECO:0000313" key="2">
    <source>
        <dbReference type="Proteomes" id="UP000249620"/>
    </source>
</evidence>
<keyword evidence="2" id="KW-1185">Reference proteome</keyword>
<reference evidence="1 2" key="1">
    <citation type="submission" date="2018-06" db="EMBL/GenBank/DDBJ databases">
        <title>Genomic Encyclopedia of Type Strains, Phase III (KMG-III): the genomes of soil and plant-associated and newly described type strains.</title>
        <authorList>
            <person name="Whitman W."/>
        </authorList>
    </citation>
    <scope>NUCLEOTIDE SEQUENCE [LARGE SCALE GENOMIC DNA]</scope>
    <source>
        <strain evidence="1 2">CGMCC 1.12398</strain>
    </source>
</reference>
<comment type="caution">
    <text evidence="1">The sequence shown here is derived from an EMBL/GenBank/DDBJ whole genome shotgun (WGS) entry which is preliminary data.</text>
</comment>
<evidence type="ECO:0000313" key="1">
    <source>
        <dbReference type="EMBL" id="RAK21831.1"/>
    </source>
</evidence>
<dbReference type="Proteomes" id="UP000249620">
    <property type="component" value="Unassembled WGS sequence"/>
</dbReference>
<dbReference type="EMBL" id="QLMI01000005">
    <property type="protein sequence ID" value="RAK21831.1"/>
    <property type="molecule type" value="Genomic_DNA"/>
</dbReference>